<organism evidence="2 3">
    <name type="scientific">Blastopirellula marina</name>
    <dbReference type="NCBI Taxonomy" id="124"/>
    <lineage>
        <taxon>Bacteria</taxon>
        <taxon>Pseudomonadati</taxon>
        <taxon>Planctomycetota</taxon>
        <taxon>Planctomycetia</taxon>
        <taxon>Pirellulales</taxon>
        <taxon>Pirellulaceae</taxon>
        <taxon>Blastopirellula</taxon>
    </lineage>
</organism>
<name>A0A2S8F5G0_9BACT</name>
<comment type="caution">
    <text evidence="2">The sequence shown here is derived from an EMBL/GenBank/DDBJ whole genome shotgun (WGS) entry which is preliminary data.</text>
</comment>
<feature type="region of interest" description="Disordered" evidence="1">
    <location>
        <begin position="188"/>
        <end position="213"/>
    </location>
</feature>
<evidence type="ECO:0000313" key="3">
    <source>
        <dbReference type="Proteomes" id="UP000240009"/>
    </source>
</evidence>
<reference evidence="2 3" key="1">
    <citation type="submission" date="2018-02" db="EMBL/GenBank/DDBJ databases">
        <title>Comparative genomes isolates from brazilian mangrove.</title>
        <authorList>
            <person name="Araujo J.E."/>
            <person name="Taketani R.G."/>
            <person name="Silva M.C.P."/>
            <person name="Loureco M.V."/>
            <person name="Andreote F.D."/>
        </authorList>
    </citation>
    <scope>NUCLEOTIDE SEQUENCE [LARGE SCALE GENOMIC DNA]</scope>
    <source>
        <strain evidence="2 3">HEX-2 MGV</strain>
    </source>
</reference>
<evidence type="ECO:0000313" key="2">
    <source>
        <dbReference type="EMBL" id="PQO27387.1"/>
    </source>
</evidence>
<proteinExistence type="predicted"/>
<protein>
    <submittedName>
        <fullName evidence="2">Uncharacterized protein</fullName>
    </submittedName>
</protein>
<dbReference type="AlphaFoldDB" id="A0A2S8F5G0"/>
<dbReference type="Proteomes" id="UP000240009">
    <property type="component" value="Unassembled WGS sequence"/>
</dbReference>
<dbReference type="RefSeq" id="WP_105356080.1">
    <property type="nucleotide sequence ID" value="NZ_PUIA01000057.1"/>
</dbReference>
<dbReference type="EMBL" id="PUIA01000057">
    <property type="protein sequence ID" value="PQO27387.1"/>
    <property type="molecule type" value="Genomic_DNA"/>
</dbReference>
<feature type="compositionally biased region" description="Basic and acidic residues" evidence="1">
    <location>
        <begin position="1"/>
        <end position="10"/>
    </location>
</feature>
<feature type="region of interest" description="Disordered" evidence="1">
    <location>
        <begin position="1"/>
        <end position="55"/>
    </location>
</feature>
<gene>
    <name evidence="2" type="ORF">C5Y96_17760</name>
</gene>
<feature type="compositionally biased region" description="Basic and acidic residues" evidence="1">
    <location>
        <begin position="200"/>
        <end position="213"/>
    </location>
</feature>
<feature type="compositionally biased region" description="Basic and acidic residues" evidence="1">
    <location>
        <begin position="18"/>
        <end position="55"/>
    </location>
</feature>
<sequence length="213" mass="24162">MSYDRNEFFHPDGTAKTSAERQAYRDQRDLNRSRAKKAADEARQRDAAKASPYEKRIAELKAQKKYATPADREGINRRLAMLEPAQEKWEAEQSQAKWQADFDRSQSAQNAMTSIDLIKKSGRALYPGATQEQLDRLISMADVRHEYPDPDSFGSEFFSLLGEVEEAEIKRANQEASDKRLEANRLEAEATKAELQAAEAKQRRESLPGGGHE</sequence>
<dbReference type="OrthoDB" id="9951748at2"/>
<accession>A0A2S8F5G0</accession>
<feature type="region of interest" description="Disordered" evidence="1">
    <location>
        <begin position="86"/>
        <end position="105"/>
    </location>
</feature>
<evidence type="ECO:0000256" key="1">
    <source>
        <dbReference type="SAM" id="MobiDB-lite"/>
    </source>
</evidence>